<feature type="transmembrane region" description="Helical" evidence="9">
    <location>
        <begin position="12"/>
        <end position="31"/>
    </location>
</feature>
<evidence type="ECO:0000256" key="7">
    <source>
        <dbReference type="ARBA" id="ARBA00023136"/>
    </source>
</evidence>
<dbReference type="GO" id="GO:0005886">
    <property type="term" value="C:plasma membrane"/>
    <property type="evidence" value="ECO:0007669"/>
    <property type="project" value="UniProtKB-SubCell"/>
</dbReference>
<keyword evidence="4" id="KW-0997">Cell inner membrane</keyword>
<evidence type="ECO:0000256" key="9">
    <source>
        <dbReference type="SAM" id="Phobius"/>
    </source>
</evidence>
<sequence length="143" mass="15074">MTIDWANFTPYASLIGGALIGVASLILLLWDGRIAGISGIVGGLIQSGKHDFMWRLMFVVGLLVAPWIYTLYAPLPVIQIDASPIVLIVAGVLVGLGTRLGSGCTSGHGICGLARFSKRSLVAVGCFMATAFITVFVMRHLIG</sequence>
<dbReference type="PANTHER" id="PTHR30574">
    <property type="entry name" value="INNER MEMBRANE PROTEIN YEDE"/>
    <property type="match status" value="1"/>
</dbReference>
<evidence type="ECO:0000313" key="11">
    <source>
        <dbReference type="Proteomes" id="UP000294829"/>
    </source>
</evidence>
<dbReference type="PANTHER" id="PTHR30574:SF1">
    <property type="entry name" value="SULPHUR TRANSPORT DOMAIN-CONTAINING PROTEIN"/>
    <property type="match status" value="1"/>
</dbReference>
<keyword evidence="3" id="KW-1003">Cell membrane</keyword>
<dbReference type="RefSeq" id="WP_133324444.1">
    <property type="nucleotide sequence ID" value="NZ_SMYL01000001.1"/>
</dbReference>
<keyword evidence="11" id="KW-1185">Reference proteome</keyword>
<evidence type="ECO:0000256" key="6">
    <source>
        <dbReference type="ARBA" id="ARBA00022989"/>
    </source>
</evidence>
<dbReference type="InterPro" id="IPR007272">
    <property type="entry name" value="Sulf_transp_TsuA/YedE"/>
</dbReference>
<keyword evidence="7 9" id="KW-0472">Membrane</keyword>
<name>A0A4V3AV30_9BURK</name>
<evidence type="ECO:0000313" key="10">
    <source>
        <dbReference type="EMBL" id="TDK68106.1"/>
    </source>
</evidence>
<feature type="transmembrane region" description="Helical" evidence="9">
    <location>
        <begin position="121"/>
        <end position="142"/>
    </location>
</feature>
<dbReference type="EMBL" id="SMYL01000001">
    <property type="protein sequence ID" value="TDK68106.1"/>
    <property type="molecule type" value="Genomic_DNA"/>
</dbReference>
<feature type="transmembrane region" description="Helical" evidence="9">
    <location>
        <begin position="52"/>
        <end position="72"/>
    </location>
</feature>
<organism evidence="10 11">
    <name type="scientific">Sapientia aquatica</name>
    <dbReference type="NCBI Taxonomy" id="1549640"/>
    <lineage>
        <taxon>Bacteria</taxon>
        <taxon>Pseudomonadati</taxon>
        <taxon>Pseudomonadota</taxon>
        <taxon>Betaproteobacteria</taxon>
        <taxon>Burkholderiales</taxon>
        <taxon>Oxalobacteraceae</taxon>
        <taxon>Sapientia</taxon>
    </lineage>
</organism>
<protein>
    <submittedName>
        <fullName evidence="10">YeeE/YedE family protein</fullName>
    </submittedName>
</protein>
<evidence type="ECO:0000256" key="3">
    <source>
        <dbReference type="ARBA" id="ARBA00022475"/>
    </source>
</evidence>
<proteinExistence type="inferred from homology"/>
<feature type="transmembrane region" description="Helical" evidence="9">
    <location>
        <begin position="78"/>
        <end position="100"/>
    </location>
</feature>
<dbReference type="AlphaFoldDB" id="A0A4V3AV30"/>
<comment type="caution">
    <text evidence="10">The sequence shown here is derived from an EMBL/GenBank/DDBJ whole genome shotgun (WGS) entry which is preliminary data.</text>
</comment>
<keyword evidence="6 9" id="KW-1133">Transmembrane helix</keyword>
<evidence type="ECO:0000256" key="1">
    <source>
        <dbReference type="ARBA" id="ARBA00004429"/>
    </source>
</evidence>
<comment type="similarity">
    <text evidence="8">Belongs to the TsuA/YedE (TC 9.B.102) family.</text>
</comment>
<evidence type="ECO:0000256" key="8">
    <source>
        <dbReference type="ARBA" id="ARBA00035655"/>
    </source>
</evidence>
<evidence type="ECO:0000256" key="2">
    <source>
        <dbReference type="ARBA" id="ARBA00022448"/>
    </source>
</evidence>
<reference evidence="10 11" key="1">
    <citation type="submission" date="2019-03" db="EMBL/GenBank/DDBJ databases">
        <title>Sapientia aquatica gen. nov., sp. nov., isolated from a crater lake.</title>
        <authorList>
            <person name="Felfoldi T."/>
            <person name="Szabo A."/>
            <person name="Toth E."/>
            <person name="Schumann P."/>
            <person name="Keki Z."/>
            <person name="Marialigeti K."/>
            <person name="Mathe I."/>
        </authorList>
    </citation>
    <scope>NUCLEOTIDE SEQUENCE [LARGE SCALE GENOMIC DNA]</scope>
    <source>
        <strain evidence="10 11">SA-152</strain>
    </source>
</reference>
<dbReference type="Pfam" id="PF04143">
    <property type="entry name" value="Sulf_transp"/>
    <property type="match status" value="1"/>
</dbReference>
<comment type="subcellular location">
    <subcellularLocation>
        <location evidence="1">Cell inner membrane</location>
        <topology evidence="1">Multi-pass membrane protein</topology>
    </subcellularLocation>
</comment>
<accession>A0A4V3AV30</accession>
<evidence type="ECO:0000256" key="4">
    <source>
        <dbReference type="ARBA" id="ARBA00022519"/>
    </source>
</evidence>
<keyword evidence="5 9" id="KW-0812">Transmembrane</keyword>
<keyword evidence="2" id="KW-0813">Transport</keyword>
<dbReference type="OrthoDB" id="9814020at2"/>
<dbReference type="Proteomes" id="UP000294829">
    <property type="component" value="Unassembled WGS sequence"/>
</dbReference>
<evidence type="ECO:0000256" key="5">
    <source>
        <dbReference type="ARBA" id="ARBA00022692"/>
    </source>
</evidence>
<gene>
    <name evidence="10" type="ORF">E2I14_00700</name>
</gene>